<comment type="caution">
    <text evidence="1">The sequence shown here is derived from an EMBL/GenBank/DDBJ whole genome shotgun (WGS) entry which is preliminary data.</text>
</comment>
<organism evidence="1 2">
    <name type="scientific">Stylosanthes scabra</name>
    <dbReference type="NCBI Taxonomy" id="79078"/>
    <lineage>
        <taxon>Eukaryota</taxon>
        <taxon>Viridiplantae</taxon>
        <taxon>Streptophyta</taxon>
        <taxon>Embryophyta</taxon>
        <taxon>Tracheophyta</taxon>
        <taxon>Spermatophyta</taxon>
        <taxon>Magnoliopsida</taxon>
        <taxon>eudicotyledons</taxon>
        <taxon>Gunneridae</taxon>
        <taxon>Pentapetalae</taxon>
        <taxon>rosids</taxon>
        <taxon>fabids</taxon>
        <taxon>Fabales</taxon>
        <taxon>Fabaceae</taxon>
        <taxon>Papilionoideae</taxon>
        <taxon>50 kb inversion clade</taxon>
        <taxon>dalbergioids sensu lato</taxon>
        <taxon>Dalbergieae</taxon>
        <taxon>Pterocarpus clade</taxon>
        <taxon>Stylosanthes</taxon>
    </lineage>
</organism>
<protein>
    <submittedName>
        <fullName evidence="1">Uncharacterized protein</fullName>
    </submittedName>
</protein>
<sequence length="144" mass="16183">MKKERGVADLRCRVIAQVRHQERAAARCDWGPKMLRKGLARARHLGRAGARLFSNASREQPGLGRVRTKSPRDCAERARAPLNGTSAMARSHQGIVRARGIMRGRHSGAHWREATLQLRPNATKVMARTRHGISRMRHMRAGVK</sequence>
<dbReference type="Proteomes" id="UP001341840">
    <property type="component" value="Unassembled WGS sequence"/>
</dbReference>
<dbReference type="EMBL" id="JASCZI010242202">
    <property type="protein sequence ID" value="MED6210109.1"/>
    <property type="molecule type" value="Genomic_DNA"/>
</dbReference>
<evidence type="ECO:0000313" key="1">
    <source>
        <dbReference type="EMBL" id="MED6210109.1"/>
    </source>
</evidence>
<accession>A0ABU6YIX3</accession>
<reference evidence="1 2" key="1">
    <citation type="journal article" date="2023" name="Plants (Basel)">
        <title>Bridging the Gap: Combining Genomics and Transcriptomics Approaches to Understand Stylosanthes scabra, an Orphan Legume from the Brazilian Caatinga.</title>
        <authorList>
            <person name="Ferreira-Neto J.R.C."/>
            <person name="da Silva M.D."/>
            <person name="Binneck E."/>
            <person name="de Melo N.F."/>
            <person name="da Silva R.H."/>
            <person name="de Melo A.L.T.M."/>
            <person name="Pandolfi V."/>
            <person name="Bustamante F.O."/>
            <person name="Brasileiro-Vidal A.C."/>
            <person name="Benko-Iseppon A.M."/>
        </authorList>
    </citation>
    <scope>NUCLEOTIDE SEQUENCE [LARGE SCALE GENOMIC DNA]</scope>
    <source>
        <tissue evidence="1">Leaves</tissue>
    </source>
</reference>
<evidence type="ECO:0000313" key="2">
    <source>
        <dbReference type="Proteomes" id="UP001341840"/>
    </source>
</evidence>
<name>A0ABU6YIX3_9FABA</name>
<keyword evidence="2" id="KW-1185">Reference proteome</keyword>
<gene>
    <name evidence="1" type="ORF">PIB30_060997</name>
</gene>
<proteinExistence type="predicted"/>